<keyword evidence="4" id="KW-1185">Reference proteome</keyword>
<dbReference type="RefSeq" id="WP_193079747.1">
    <property type="nucleotide sequence ID" value="NZ_CP045201.1"/>
</dbReference>
<protein>
    <recommendedName>
        <fullName evidence="5">Lectin-like protein BA14k</fullName>
    </recommendedName>
</protein>
<evidence type="ECO:0000256" key="1">
    <source>
        <dbReference type="SAM" id="MobiDB-lite"/>
    </source>
</evidence>
<dbReference type="AlphaFoldDB" id="A0A7L9WRV4"/>
<accession>A0A7L9WRV4</accession>
<dbReference type="EMBL" id="CP045201">
    <property type="protein sequence ID" value="QOL81830.1"/>
    <property type="molecule type" value="Genomic_DNA"/>
</dbReference>
<evidence type="ECO:0008006" key="5">
    <source>
        <dbReference type="Google" id="ProtNLM"/>
    </source>
</evidence>
<evidence type="ECO:0000256" key="2">
    <source>
        <dbReference type="SAM" id="SignalP"/>
    </source>
</evidence>
<reference evidence="3 4" key="1">
    <citation type="submission" date="2019-10" db="EMBL/GenBank/DDBJ databases">
        <title>Pseudopuniceibacterium sp. HQ09 islated from Antarctica.</title>
        <authorList>
            <person name="Liao L."/>
            <person name="Su S."/>
            <person name="Chen B."/>
            <person name="Yu Y."/>
        </authorList>
    </citation>
    <scope>NUCLEOTIDE SEQUENCE [LARGE SCALE GENOMIC DNA]</scope>
    <source>
        <strain evidence="3 4">HQ09</strain>
    </source>
</reference>
<evidence type="ECO:0000313" key="4">
    <source>
        <dbReference type="Proteomes" id="UP000594118"/>
    </source>
</evidence>
<feature type="compositionally biased region" description="Basic and acidic residues" evidence="1">
    <location>
        <begin position="78"/>
        <end position="107"/>
    </location>
</feature>
<organism evidence="3 4">
    <name type="scientific">Pseudooceanicola spongiae</name>
    <dbReference type="NCBI Taxonomy" id="2613965"/>
    <lineage>
        <taxon>Bacteria</taxon>
        <taxon>Pseudomonadati</taxon>
        <taxon>Pseudomonadota</taxon>
        <taxon>Alphaproteobacteria</taxon>
        <taxon>Rhodobacterales</taxon>
        <taxon>Paracoccaceae</taxon>
        <taxon>Pseudooceanicola</taxon>
    </lineage>
</organism>
<gene>
    <name evidence="3" type="ORF">F3W81_13955</name>
</gene>
<keyword evidence="2" id="KW-0732">Signal</keyword>
<evidence type="ECO:0000313" key="3">
    <source>
        <dbReference type="EMBL" id="QOL81830.1"/>
    </source>
</evidence>
<feature type="chain" id="PRO_5032555400" description="Lectin-like protein BA14k" evidence="2">
    <location>
        <begin position="31"/>
        <end position="193"/>
    </location>
</feature>
<feature type="signal peptide" evidence="2">
    <location>
        <begin position="1"/>
        <end position="30"/>
    </location>
</feature>
<name>A0A7L9WRV4_9RHOB</name>
<dbReference type="KEGG" id="pshq:F3W81_13955"/>
<proteinExistence type="predicted"/>
<sequence length="193" mass="22163">MFLSHTRKITATLAAAALALTTLTATPVQAKNEDLAKLFVGATALFIIGNAINENQRAQQQASRHEPFRPQPQPQPDWRNDRRHDRDREYDRGRDHRRDDYRRDDYRPGQAYQTRPTPPRYQPQPVMVVPGHCLVTTYVDGYRAKGYSAACARDYASIPTRLPQSCLQETSSRQGPRYIYRQVCMQQNGWQGS</sequence>
<feature type="region of interest" description="Disordered" evidence="1">
    <location>
        <begin position="56"/>
        <end position="125"/>
    </location>
</feature>
<dbReference type="Proteomes" id="UP000594118">
    <property type="component" value="Chromosome"/>
</dbReference>